<proteinExistence type="predicted"/>
<evidence type="ECO:0000313" key="2">
    <source>
        <dbReference type="EMBL" id="KAF6173992.1"/>
    </source>
</evidence>
<feature type="region of interest" description="Disordered" evidence="1">
    <location>
        <begin position="29"/>
        <end position="48"/>
    </location>
</feature>
<keyword evidence="3" id="KW-1185">Reference proteome</keyword>
<protein>
    <submittedName>
        <fullName evidence="2">Uncharacterized protein</fullName>
    </submittedName>
</protein>
<dbReference type="Proteomes" id="UP000541444">
    <property type="component" value="Unassembled WGS sequence"/>
</dbReference>
<dbReference type="EMBL" id="JACGCM010000309">
    <property type="protein sequence ID" value="KAF6173992.1"/>
    <property type="molecule type" value="Genomic_DNA"/>
</dbReference>
<dbReference type="AlphaFoldDB" id="A0A7J7P405"/>
<organism evidence="2 3">
    <name type="scientific">Kingdonia uniflora</name>
    <dbReference type="NCBI Taxonomy" id="39325"/>
    <lineage>
        <taxon>Eukaryota</taxon>
        <taxon>Viridiplantae</taxon>
        <taxon>Streptophyta</taxon>
        <taxon>Embryophyta</taxon>
        <taxon>Tracheophyta</taxon>
        <taxon>Spermatophyta</taxon>
        <taxon>Magnoliopsida</taxon>
        <taxon>Ranunculales</taxon>
        <taxon>Circaeasteraceae</taxon>
        <taxon>Kingdonia</taxon>
    </lineage>
</organism>
<sequence length="63" mass="6739">MDGTAFLKMDGTAVQKMDDMTDAYSHNNNSHEVALANSGYPKNGQKRNGKAVLSSAYLSSENG</sequence>
<evidence type="ECO:0000256" key="1">
    <source>
        <dbReference type="SAM" id="MobiDB-lite"/>
    </source>
</evidence>
<comment type="caution">
    <text evidence="2">The sequence shown here is derived from an EMBL/GenBank/DDBJ whole genome shotgun (WGS) entry which is preliminary data.</text>
</comment>
<name>A0A7J7P405_9MAGN</name>
<gene>
    <name evidence="2" type="ORF">GIB67_039943</name>
</gene>
<accession>A0A7J7P405</accession>
<reference evidence="2 3" key="1">
    <citation type="journal article" date="2020" name="IScience">
        <title>Genome Sequencing of the Endangered Kingdonia uniflora (Circaeasteraceae, Ranunculales) Reveals Potential Mechanisms of Evolutionary Specialization.</title>
        <authorList>
            <person name="Sun Y."/>
            <person name="Deng T."/>
            <person name="Zhang A."/>
            <person name="Moore M.J."/>
            <person name="Landis J.B."/>
            <person name="Lin N."/>
            <person name="Zhang H."/>
            <person name="Zhang X."/>
            <person name="Huang J."/>
            <person name="Zhang X."/>
            <person name="Sun H."/>
            <person name="Wang H."/>
        </authorList>
    </citation>
    <scope>NUCLEOTIDE SEQUENCE [LARGE SCALE GENOMIC DNA]</scope>
    <source>
        <strain evidence="2">TB1705</strain>
        <tissue evidence="2">Leaf</tissue>
    </source>
</reference>
<evidence type="ECO:0000313" key="3">
    <source>
        <dbReference type="Proteomes" id="UP000541444"/>
    </source>
</evidence>